<protein>
    <submittedName>
        <fullName evidence="6">LysR family transcriptional regulator</fullName>
    </submittedName>
</protein>
<dbReference type="Proteomes" id="UP000717364">
    <property type="component" value="Unassembled WGS sequence"/>
</dbReference>
<keyword evidence="2" id="KW-0805">Transcription regulation</keyword>
<dbReference type="InterPro" id="IPR000847">
    <property type="entry name" value="LysR_HTH_N"/>
</dbReference>
<evidence type="ECO:0000313" key="7">
    <source>
        <dbReference type="Proteomes" id="UP000717364"/>
    </source>
</evidence>
<keyword evidence="3" id="KW-0238">DNA-binding</keyword>
<evidence type="ECO:0000313" key="6">
    <source>
        <dbReference type="EMBL" id="MBT9315670.1"/>
    </source>
</evidence>
<dbReference type="GO" id="GO:0006351">
    <property type="term" value="P:DNA-templated transcription"/>
    <property type="evidence" value="ECO:0007669"/>
    <property type="project" value="TreeGrafter"/>
</dbReference>
<dbReference type="PANTHER" id="PTHR30537">
    <property type="entry name" value="HTH-TYPE TRANSCRIPTIONAL REGULATOR"/>
    <property type="match status" value="1"/>
</dbReference>
<reference evidence="6" key="1">
    <citation type="submission" date="2020-11" db="EMBL/GenBank/DDBJ databases">
        <authorList>
            <person name="Konstantinou D."/>
            <person name="Gkelis S."/>
            <person name="Popin R."/>
            <person name="Fewer D."/>
            <person name="Sivonen K."/>
        </authorList>
    </citation>
    <scope>NUCLEOTIDE SEQUENCE</scope>
    <source>
        <strain evidence="6">TAU-MAC 1115</strain>
    </source>
</reference>
<dbReference type="CDD" id="cd08422">
    <property type="entry name" value="PBP2_CrgA_like"/>
    <property type="match status" value="1"/>
</dbReference>
<comment type="similarity">
    <text evidence="1">Belongs to the LysR transcriptional regulatory family.</text>
</comment>
<dbReference type="FunFam" id="1.10.10.10:FF:000001">
    <property type="entry name" value="LysR family transcriptional regulator"/>
    <property type="match status" value="1"/>
</dbReference>
<dbReference type="SUPFAM" id="SSF53850">
    <property type="entry name" value="Periplasmic binding protein-like II"/>
    <property type="match status" value="1"/>
</dbReference>
<comment type="caution">
    <text evidence="6">The sequence shown here is derived from an EMBL/GenBank/DDBJ whole genome shotgun (WGS) entry which is preliminary data.</text>
</comment>
<dbReference type="AlphaFoldDB" id="A0A947GHT3"/>
<accession>A0A947GHT3</accession>
<evidence type="ECO:0000256" key="1">
    <source>
        <dbReference type="ARBA" id="ARBA00009437"/>
    </source>
</evidence>
<keyword evidence="4" id="KW-0804">Transcription</keyword>
<dbReference type="SUPFAM" id="SSF46785">
    <property type="entry name" value="Winged helix' DNA-binding domain"/>
    <property type="match status" value="1"/>
</dbReference>
<feature type="domain" description="HTH lysR-type" evidence="5">
    <location>
        <begin position="1"/>
        <end position="59"/>
    </location>
</feature>
<sequence>MDKFAAIHAFVQVVEANGFAAAARDMGMSRSAVNKLVITLETELGARLLQRSTRKVTPTATGTAFYDRCLGILTDLEEAELAVSRAQAEPVGILRVNAPMTFGTMHLGPVLADFMAQYPGIKVQLTLEDRFIDPLAEGFDLTVRISQPKPSSQLVVHELAKLQCLLCAAPNYLWHHGIPRTVKDVDNHSCLVYGELSGRHEWVLAKANGERRVTISDATMCSNNGEVLRDAAIRGLGIVLLPRFIVQTSIERWKLQEIALDYQPQPLSLWAMYPTNRHLSTKVQLLTAFLQERFGTLFSS</sequence>
<dbReference type="EMBL" id="JADOES010000014">
    <property type="protein sequence ID" value="MBT9315670.1"/>
    <property type="molecule type" value="Genomic_DNA"/>
</dbReference>
<evidence type="ECO:0000256" key="3">
    <source>
        <dbReference type="ARBA" id="ARBA00023125"/>
    </source>
</evidence>
<dbReference type="Gene3D" id="1.10.10.10">
    <property type="entry name" value="Winged helix-like DNA-binding domain superfamily/Winged helix DNA-binding domain"/>
    <property type="match status" value="1"/>
</dbReference>
<dbReference type="InterPro" id="IPR036390">
    <property type="entry name" value="WH_DNA-bd_sf"/>
</dbReference>
<dbReference type="InterPro" id="IPR058163">
    <property type="entry name" value="LysR-type_TF_proteobact-type"/>
</dbReference>
<dbReference type="InterPro" id="IPR005119">
    <property type="entry name" value="LysR_subst-bd"/>
</dbReference>
<dbReference type="RefSeq" id="WP_215608735.1">
    <property type="nucleotide sequence ID" value="NZ_JADOES010000014.1"/>
</dbReference>
<keyword evidence="7" id="KW-1185">Reference proteome</keyword>
<gene>
    <name evidence="6" type="ORF">IXB50_09555</name>
</gene>
<evidence type="ECO:0000256" key="2">
    <source>
        <dbReference type="ARBA" id="ARBA00023015"/>
    </source>
</evidence>
<name>A0A947GHT3_9CYAN</name>
<dbReference type="Pfam" id="PF03466">
    <property type="entry name" value="LysR_substrate"/>
    <property type="match status" value="1"/>
</dbReference>
<dbReference type="PROSITE" id="PS50931">
    <property type="entry name" value="HTH_LYSR"/>
    <property type="match status" value="1"/>
</dbReference>
<organism evidence="6 7">
    <name type="scientific">Leptothoe spongobia TAU-MAC 1115</name>
    <dbReference type="NCBI Taxonomy" id="1967444"/>
    <lineage>
        <taxon>Bacteria</taxon>
        <taxon>Bacillati</taxon>
        <taxon>Cyanobacteriota</taxon>
        <taxon>Cyanophyceae</taxon>
        <taxon>Nodosilineales</taxon>
        <taxon>Cymatolegaceae</taxon>
        <taxon>Leptothoe</taxon>
        <taxon>Leptothoe spongobia</taxon>
    </lineage>
</organism>
<evidence type="ECO:0000259" key="5">
    <source>
        <dbReference type="PROSITE" id="PS50931"/>
    </source>
</evidence>
<dbReference type="Pfam" id="PF00126">
    <property type="entry name" value="HTH_1"/>
    <property type="match status" value="1"/>
</dbReference>
<dbReference type="GO" id="GO:0003700">
    <property type="term" value="F:DNA-binding transcription factor activity"/>
    <property type="evidence" value="ECO:0007669"/>
    <property type="project" value="InterPro"/>
</dbReference>
<dbReference type="InterPro" id="IPR036388">
    <property type="entry name" value="WH-like_DNA-bd_sf"/>
</dbReference>
<dbReference type="PANTHER" id="PTHR30537:SF5">
    <property type="entry name" value="HTH-TYPE TRANSCRIPTIONAL ACTIVATOR TTDR-RELATED"/>
    <property type="match status" value="1"/>
</dbReference>
<reference evidence="6" key="2">
    <citation type="journal article" date="2021" name="Mar. Drugs">
        <title>Genome Reduction and Secondary Metabolism of the Marine Sponge-Associated Cyanobacterium Leptothoe.</title>
        <authorList>
            <person name="Konstantinou D."/>
            <person name="Popin R.V."/>
            <person name="Fewer D.P."/>
            <person name="Sivonen K."/>
            <person name="Gkelis S."/>
        </authorList>
    </citation>
    <scope>NUCLEOTIDE SEQUENCE</scope>
    <source>
        <strain evidence="6">TAU-MAC 1115</strain>
    </source>
</reference>
<dbReference type="FunFam" id="3.40.190.290:FF:000001">
    <property type="entry name" value="Transcriptional regulator, LysR family"/>
    <property type="match status" value="1"/>
</dbReference>
<dbReference type="Gene3D" id="3.40.190.290">
    <property type="match status" value="1"/>
</dbReference>
<dbReference type="GO" id="GO:0043565">
    <property type="term" value="F:sequence-specific DNA binding"/>
    <property type="evidence" value="ECO:0007669"/>
    <property type="project" value="TreeGrafter"/>
</dbReference>
<evidence type="ECO:0000256" key="4">
    <source>
        <dbReference type="ARBA" id="ARBA00023163"/>
    </source>
</evidence>
<proteinExistence type="inferred from homology"/>